<dbReference type="InterPro" id="IPR043993">
    <property type="entry name" value="T4SS_pilin"/>
</dbReference>
<organism evidence="3 4">
    <name type="scientific">Candidatus Sungiibacteriota bacterium</name>
    <dbReference type="NCBI Taxonomy" id="2750080"/>
    <lineage>
        <taxon>Bacteria</taxon>
        <taxon>Candidatus Sungiibacteriota</taxon>
    </lineage>
</organism>
<feature type="chain" id="PRO_5036675464" description="TrbC/VirB2 family protein" evidence="2">
    <location>
        <begin position="26"/>
        <end position="118"/>
    </location>
</feature>
<feature type="transmembrane region" description="Helical" evidence="1">
    <location>
        <begin position="41"/>
        <end position="64"/>
    </location>
</feature>
<protein>
    <recommendedName>
        <fullName evidence="5">TrbC/VirB2 family protein</fullName>
    </recommendedName>
</protein>
<dbReference type="AlphaFoldDB" id="A0A932YVL1"/>
<proteinExistence type="predicted"/>
<comment type="caution">
    <text evidence="3">The sequence shown here is derived from an EMBL/GenBank/DDBJ whole genome shotgun (WGS) entry which is preliminary data.</text>
</comment>
<evidence type="ECO:0008006" key="5">
    <source>
        <dbReference type="Google" id="ProtNLM"/>
    </source>
</evidence>
<sequence>MMTYRKILAYVSASTVTAMPMVAWAQVQTVSGLCEIFFRIVRTFSGVVFAVAVLMLLWAAFLFITQGGNEEKVKTARNYLIYALIGLAIATLAFFGDDIIINLTRGTRSFGECGALNI</sequence>
<reference evidence="3" key="1">
    <citation type="submission" date="2020-07" db="EMBL/GenBank/DDBJ databases">
        <title>Huge and variable diversity of episymbiotic CPR bacteria and DPANN archaea in groundwater ecosystems.</title>
        <authorList>
            <person name="He C.Y."/>
            <person name="Keren R."/>
            <person name="Whittaker M."/>
            <person name="Farag I.F."/>
            <person name="Doudna J."/>
            <person name="Cate J.H.D."/>
            <person name="Banfield J.F."/>
        </authorList>
    </citation>
    <scope>NUCLEOTIDE SEQUENCE</scope>
    <source>
        <strain evidence="3">NC_groundwater_1226_Ag_S-0.1um_59_124</strain>
    </source>
</reference>
<feature type="transmembrane region" description="Helical" evidence="1">
    <location>
        <begin position="76"/>
        <end position="95"/>
    </location>
</feature>
<keyword evidence="1" id="KW-0812">Transmembrane</keyword>
<gene>
    <name evidence="3" type="ORF">HY474_00965</name>
</gene>
<feature type="signal peptide" evidence="2">
    <location>
        <begin position="1"/>
        <end position="25"/>
    </location>
</feature>
<dbReference type="Pfam" id="PF18895">
    <property type="entry name" value="T4SS_pilin"/>
    <property type="match status" value="1"/>
</dbReference>
<keyword evidence="1" id="KW-0472">Membrane</keyword>
<accession>A0A932YVL1</accession>
<dbReference type="Proteomes" id="UP000704960">
    <property type="component" value="Unassembled WGS sequence"/>
</dbReference>
<evidence type="ECO:0000256" key="1">
    <source>
        <dbReference type="SAM" id="Phobius"/>
    </source>
</evidence>
<evidence type="ECO:0000256" key="2">
    <source>
        <dbReference type="SAM" id="SignalP"/>
    </source>
</evidence>
<evidence type="ECO:0000313" key="3">
    <source>
        <dbReference type="EMBL" id="MBI4132181.1"/>
    </source>
</evidence>
<keyword evidence="1" id="KW-1133">Transmembrane helix</keyword>
<keyword evidence="2" id="KW-0732">Signal</keyword>
<name>A0A932YVL1_9BACT</name>
<evidence type="ECO:0000313" key="4">
    <source>
        <dbReference type="Proteomes" id="UP000704960"/>
    </source>
</evidence>
<dbReference type="EMBL" id="JACQMJ010000004">
    <property type="protein sequence ID" value="MBI4132181.1"/>
    <property type="molecule type" value="Genomic_DNA"/>
</dbReference>